<evidence type="ECO:0000313" key="1">
    <source>
        <dbReference type="EMBL" id="CAI9709379.1"/>
    </source>
</evidence>
<proteinExistence type="predicted"/>
<name>A0ACB0FAT2_RANTA</name>
<protein>
    <submittedName>
        <fullName evidence="1">Uncharacterized protein</fullName>
    </submittedName>
</protein>
<dbReference type="Proteomes" id="UP001162501">
    <property type="component" value="Chromosome 4"/>
</dbReference>
<gene>
    <name evidence="1" type="ORF">MRATA1EN3_LOCUS20592</name>
</gene>
<reference evidence="1" key="1">
    <citation type="submission" date="2023-05" db="EMBL/GenBank/DDBJ databases">
        <authorList>
            <consortium name="ELIXIR-Norway"/>
        </authorList>
    </citation>
    <scope>NUCLEOTIDE SEQUENCE</scope>
</reference>
<evidence type="ECO:0000313" key="2">
    <source>
        <dbReference type="Proteomes" id="UP001162501"/>
    </source>
</evidence>
<sequence length="301" mass="32047">MLDSSVADQLTRLTLKLLEKKLEQEREDVEGASEDPHVVPGDEDGPEAALRSALRMRKDLLQRLWEQRLLEEASRVRHHRELHGGAHGSVLPPEAPPVGIHPAVPPAPPAPNPPRIIQHLAPPPPATIIQQLPQQPLIAQIPPPPAFPTQRSGSIKEEVVEMMLMQNAQMHQVLMQALMLRALPPPALAPTPPHLTPQPASSLKHSAVCPAADARRARPATQRPPSVCHHHRYAPPALLPAMPAPGSPLGYSVWPLVVSATALPPAASFLPSTAQHVTGPSAAALSTMASSGVLPAQAPGP</sequence>
<organism evidence="1 2">
    <name type="scientific">Rangifer tarandus platyrhynchus</name>
    <name type="common">Svalbard reindeer</name>
    <dbReference type="NCBI Taxonomy" id="3082113"/>
    <lineage>
        <taxon>Eukaryota</taxon>
        <taxon>Metazoa</taxon>
        <taxon>Chordata</taxon>
        <taxon>Craniata</taxon>
        <taxon>Vertebrata</taxon>
        <taxon>Euteleostomi</taxon>
        <taxon>Mammalia</taxon>
        <taxon>Eutheria</taxon>
        <taxon>Laurasiatheria</taxon>
        <taxon>Artiodactyla</taxon>
        <taxon>Ruminantia</taxon>
        <taxon>Pecora</taxon>
        <taxon>Cervidae</taxon>
        <taxon>Odocoileinae</taxon>
        <taxon>Rangifer</taxon>
    </lineage>
</organism>
<accession>A0ACB0FAT2</accession>
<dbReference type="EMBL" id="OX596088">
    <property type="protein sequence ID" value="CAI9709379.1"/>
    <property type="molecule type" value="Genomic_DNA"/>
</dbReference>